<accession>U5LI79</accession>
<dbReference type="RefSeq" id="WP_009792833.1">
    <property type="nucleotide sequence ID" value="NC_022524.1"/>
</dbReference>
<keyword evidence="1" id="KW-1133">Transmembrane helix</keyword>
<evidence type="ECO:0000313" key="2">
    <source>
        <dbReference type="EMBL" id="AGX06391.1"/>
    </source>
</evidence>
<keyword evidence="3" id="KW-1185">Reference proteome</keyword>
<dbReference type="OrthoDB" id="2889917at2"/>
<reference evidence="2 3" key="1">
    <citation type="submission" date="2013-07" db="EMBL/GenBank/DDBJ databases">
        <title>Complete genome sequence of Bacillus infantis NRRL B-14911 that has potential to induce cardiac disease by antigenic mimicry.</title>
        <authorList>
            <person name="Massilamany C."/>
            <person name="Smith T.P.L."/>
            <person name="Loy J.D."/>
            <person name="Barletta R."/>
            <person name="Reddy J."/>
        </authorList>
    </citation>
    <scope>NUCLEOTIDE SEQUENCE [LARGE SCALE GENOMIC DNA]</scope>
    <source>
        <strain evidence="2 3">NRRL B-14911</strain>
    </source>
</reference>
<feature type="transmembrane region" description="Helical" evidence="1">
    <location>
        <begin position="45"/>
        <end position="68"/>
    </location>
</feature>
<organism evidence="2 3">
    <name type="scientific">Bacillus infantis NRRL B-14911</name>
    <dbReference type="NCBI Taxonomy" id="1367477"/>
    <lineage>
        <taxon>Bacteria</taxon>
        <taxon>Bacillati</taxon>
        <taxon>Bacillota</taxon>
        <taxon>Bacilli</taxon>
        <taxon>Bacillales</taxon>
        <taxon>Bacillaceae</taxon>
        <taxon>Bacillus</taxon>
    </lineage>
</organism>
<feature type="transmembrane region" description="Helical" evidence="1">
    <location>
        <begin position="14"/>
        <end position="33"/>
    </location>
</feature>
<dbReference type="KEGG" id="bif:N288_22760"/>
<evidence type="ECO:0000256" key="1">
    <source>
        <dbReference type="SAM" id="Phobius"/>
    </source>
</evidence>
<evidence type="ECO:0000313" key="3">
    <source>
        <dbReference type="Proteomes" id="UP000017805"/>
    </source>
</evidence>
<gene>
    <name evidence="2" type="ORF">N288_22760</name>
</gene>
<dbReference type="AlphaFoldDB" id="U5LI79"/>
<name>U5LI79_9BACI</name>
<dbReference type="Proteomes" id="UP000017805">
    <property type="component" value="Chromosome"/>
</dbReference>
<sequence>MKWDQIREKGKTRFVLKFSLGISIPFLIDYYIIKFLLQSFEMELILAEGLFTWIICLLTGGVLGNYAWGKLERHRE</sequence>
<protein>
    <submittedName>
        <fullName evidence="2">Uncharacterized protein</fullName>
    </submittedName>
</protein>
<dbReference type="EMBL" id="CP006643">
    <property type="protein sequence ID" value="AGX06391.1"/>
    <property type="molecule type" value="Genomic_DNA"/>
</dbReference>
<keyword evidence="1" id="KW-0472">Membrane</keyword>
<dbReference type="HOGENOM" id="CLU_2646920_0_0_9"/>
<proteinExistence type="predicted"/>
<keyword evidence="1" id="KW-0812">Transmembrane</keyword>